<reference evidence="3 4" key="1">
    <citation type="journal article" date="2014" name="Nat. Commun.">
        <title>Klebsormidium flaccidum genome reveals primary factors for plant terrestrial adaptation.</title>
        <authorList>
            <person name="Hori K."/>
            <person name="Maruyama F."/>
            <person name="Fujisawa T."/>
            <person name="Togashi T."/>
            <person name="Yamamoto N."/>
            <person name="Seo M."/>
            <person name="Sato S."/>
            <person name="Yamada T."/>
            <person name="Mori H."/>
            <person name="Tajima N."/>
            <person name="Moriyama T."/>
            <person name="Ikeuchi M."/>
            <person name="Watanabe M."/>
            <person name="Wada H."/>
            <person name="Kobayashi K."/>
            <person name="Saito M."/>
            <person name="Masuda T."/>
            <person name="Sasaki-Sekimoto Y."/>
            <person name="Mashiguchi K."/>
            <person name="Awai K."/>
            <person name="Shimojima M."/>
            <person name="Masuda S."/>
            <person name="Iwai M."/>
            <person name="Nobusawa T."/>
            <person name="Narise T."/>
            <person name="Kondo S."/>
            <person name="Saito H."/>
            <person name="Sato R."/>
            <person name="Murakawa M."/>
            <person name="Ihara Y."/>
            <person name="Oshima-Yamada Y."/>
            <person name="Ohtaka K."/>
            <person name="Satoh M."/>
            <person name="Sonobe K."/>
            <person name="Ishii M."/>
            <person name="Ohtani R."/>
            <person name="Kanamori-Sato M."/>
            <person name="Honoki R."/>
            <person name="Miyazaki D."/>
            <person name="Mochizuki H."/>
            <person name="Umetsu J."/>
            <person name="Higashi K."/>
            <person name="Shibata D."/>
            <person name="Kamiya Y."/>
            <person name="Sato N."/>
            <person name="Nakamura Y."/>
            <person name="Tabata S."/>
            <person name="Ida S."/>
            <person name="Kurokawa K."/>
            <person name="Ohta H."/>
        </authorList>
    </citation>
    <scope>NUCLEOTIDE SEQUENCE [LARGE SCALE GENOMIC DNA]</scope>
    <source>
        <strain evidence="3 4">NIES-2285</strain>
    </source>
</reference>
<dbReference type="OMA" id="KHEWARV"/>
<dbReference type="AlphaFoldDB" id="A0A1Y1IU92"/>
<dbReference type="OrthoDB" id="151325at2759"/>
<protein>
    <recommendedName>
        <fullName evidence="2">HNH nuclease domain-containing protein</fullName>
    </recommendedName>
</protein>
<sequence length="334" mass="37469">MAEVQSGGKRKRPRGQAGEETERVGGGPHDTDESKNVMDKVLEQIGLLSNSVNTLSGTVNSLDKKMRRILKSQKAHAQALKALELSAQFSAEYGDPFEYSEGAATEKRDPDFRKRVIEFYGSEVAIKIIKKRSSGKTKTVFRKRIVCAATGEPMPASNVIASHLFKHLWANRKHQLDLDSIDNPRNGLMLCKGVESAYDNSQPSIIQKDGGLRIHILDPSLKSIKVLDHTRSLLADRFQEHDDEGIKARNSDVFRNEPDFQSMTFGDLEGRALVLPVHKQPFDRCLCFQAHQARKRAVGLGWLSKATDFDFDDFWSEGASYLEKVRAWQATSRP</sequence>
<gene>
    <name evidence="3" type="ORF">KFL_010050020</name>
</gene>
<keyword evidence="4" id="KW-1185">Reference proteome</keyword>
<organism evidence="3 4">
    <name type="scientific">Klebsormidium nitens</name>
    <name type="common">Green alga</name>
    <name type="synonym">Ulothrix nitens</name>
    <dbReference type="NCBI Taxonomy" id="105231"/>
    <lineage>
        <taxon>Eukaryota</taxon>
        <taxon>Viridiplantae</taxon>
        <taxon>Streptophyta</taxon>
        <taxon>Klebsormidiophyceae</taxon>
        <taxon>Klebsormidiales</taxon>
        <taxon>Klebsormidiaceae</taxon>
        <taxon>Klebsormidium</taxon>
    </lineage>
</organism>
<feature type="domain" description="HNH nuclease" evidence="2">
    <location>
        <begin position="147"/>
        <end position="202"/>
    </location>
</feature>
<feature type="region of interest" description="Disordered" evidence="1">
    <location>
        <begin position="1"/>
        <end position="36"/>
    </location>
</feature>
<dbReference type="Pfam" id="PF13391">
    <property type="entry name" value="HNH_2"/>
    <property type="match status" value="1"/>
</dbReference>
<dbReference type="EMBL" id="DF237954">
    <property type="protein sequence ID" value="GAQ92396.1"/>
    <property type="molecule type" value="Genomic_DNA"/>
</dbReference>
<evidence type="ECO:0000313" key="3">
    <source>
        <dbReference type="EMBL" id="GAQ92396.1"/>
    </source>
</evidence>
<evidence type="ECO:0000313" key="4">
    <source>
        <dbReference type="Proteomes" id="UP000054558"/>
    </source>
</evidence>
<name>A0A1Y1IU92_KLENI</name>
<accession>A0A1Y1IU92</accession>
<evidence type="ECO:0000259" key="2">
    <source>
        <dbReference type="Pfam" id="PF13391"/>
    </source>
</evidence>
<evidence type="ECO:0000256" key="1">
    <source>
        <dbReference type="SAM" id="MobiDB-lite"/>
    </source>
</evidence>
<dbReference type="InterPro" id="IPR003615">
    <property type="entry name" value="HNH_nuc"/>
</dbReference>
<proteinExistence type="predicted"/>
<dbReference type="Proteomes" id="UP000054558">
    <property type="component" value="Unassembled WGS sequence"/>
</dbReference>